<feature type="compositionally biased region" description="Low complexity" evidence="1">
    <location>
        <begin position="185"/>
        <end position="194"/>
    </location>
</feature>
<feature type="region of interest" description="Disordered" evidence="1">
    <location>
        <begin position="19"/>
        <end position="324"/>
    </location>
</feature>
<feature type="compositionally biased region" description="Basic residues" evidence="1">
    <location>
        <begin position="539"/>
        <end position="551"/>
    </location>
</feature>
<proteinExistence type="predicted"/>
<dbReference type="AlphaFoldDB" id="A0A9W4H4R3"/>
<feature type="compositionally biased region" description="Basic residues" evidence="1">
    <location>
        <begin position="115"/>
        <end position="128"/>
    </location>
</feature>
<keyword evidence="3" id="KW-1185">Reference proteome</keyword>
<organism evidence="2 3">
    <name type="scientific">Actinacidiphila bryophytorum</name>
    <dbReference type="NCBI Taxonomy" id="1436133"/>
    <lineage>
        <taxon>Bacteria</taxon>
        <taxon>Bacillati</taxon>
        <taxon>Actinomycetota</taxon>
        <taxon>Actinomycetes</taxon>
        <taxon>Kitasatosporales</taxon>
        <taxon>Streptomycetaceae</taxon>
        <taxon>Actinacidiphila</taxon>
    </lineage>
</organism>
<dbReference type="Proteomes" id="UP001153328">
    <property type="component" value="Unassembled WGS sequence"/>
</dbReference>
<feature type="compositionally biased region" description="Basic residues" evidence="1">
    <location>
        <begin position="81"/>
        <end position="107"/>
    </location>
</feature>
<evidence type="ECO:0000256" key="1">
    <source>
        <dbReference type="SAM" id="MobiDB-lite"/>
    </source>
</evidence>
<feature type="compositionally biased region" description="Basic and acidic residues" evidence="1">
    <location>
        <begin position="261"/>
        <end position="274"/>
    </location>
</feature>
<accession>A0A9W4H4R3</accession>
<reference evidence="2" key="1">
    <citation type="submission" date="2021-06" db="EMBL/GenBank/DDBJ databases">
        <authorList>
            <person name="Arsene-Ploetze F."/>
        </authorList>
    </citation>
    <scope>NUCLEOTIDE SEQUENCE</scope>
    <source>
        <strain evidence="2">SBRY1</strain>
    </source>
</reference>
<sequence length="559" mass="62049">MLEQTLMCRCGTRGKWRHETTTTAGAAAAAGRRPAARGAGRARRAGGGRCAHRHRGLGRTALDGQPGRQPDHGAGLLGVHGRTRRLRAHPHRVGPHRRRLGRGRAARRIPDRASRLRRGQGPRLRRHLAGPAGHRAGQGRREAGGRRRPAQGRHPDRARPHQGRRRPARERTADDPAGLRRGVQLRGAQALPGGRRPRGRRPGPADRNRRLPGQGRRTRRAGMHRQSRARRLLRRPRRRRTGPSAGARLAAERRRLPHGGHTGDRRGERGEGRGRRPRAVHRHHRPRRDPLVRRPAGRGEHRRPVRDGRPAAGCAGGLRRRHRAEADHDGGVLLHLRLRLRALRAGRGRDDPDRCGEPGADQGRQGRLRQGGPLPAVRAPHHRGDLGHQPLAGRAALRQRGAAAQGHRPRGGADRLRHRPSTAGRHPEGPGGRHRLQRRDAADRGRLARPAAAWADPLLQGARRLGPAAQLCGRVRQRAGARRRYVLGVDLRADRRVRAGPAAGRRRLGRPGQPALQRDAGLRRPRHRTGDLDQPVGGRVRRGHRPHRRRLLDRGRARP</sequence>
<feature type="compositionally biased region" description="Basic and acidic residues" evidence="1">
    <location>
        <begin position="347"/>
        <end position="356"/>
    </location>
</feature>
<gene>
    <name evidence="2" type="ORF">SBRY_50669</name>
</gene>
<feature type="compositionally biased region" description="Basic residues" evidence="1">
    <location>
        <begin position="40"/>
        <end position="57"/>
    </location>
</feature>
<evidence type="ECO:0000313" key="3">
    <source>
        <dbReference type="Proteomes" id="UP001153328"/>
    </source>
</evidence>
<feature type="compositionally biased region" description="Basic residues" evidence="1">
    <location>
        <begin position="275"/>
        <end position="287"/>
    </location>
</feature>
<protein>
    <submittedName>
        <fullName evidence="2">Diguanylate cyclase/phosphodiesterase (GGDEF &amp; EAL domains) with PAS/PAC sensor(S)</fullName>
    </submittedName>
</protein>
<feature type="region of interest" description="Disordered" evidence="1">
    <location>
        <begin position="347"/>
        <end position="448"/>
    </location>
</feature>
<feature type="compositionally biased region" description="Low complexity" evidence="1">
    <location>
        <begin position="362"/>
        <end position="375"/>
    </location>
</feature>
<comment type="caution">
    <text evidence="2">The sequence shown here is derived from an EMBL/GenBank/DDBJ whole genome shotgun (WGS) entry which is preliminary data.</text>
</comment>
<feature type="region of interest" description="Disordered" evidence="1">
    <location>
        <begin position="498"/>
        <end position="559"/>
    </location>
</feature>
<evidence type="ECO:0000313" key="2">
    <source>
        <dbReference type="EMBL" id="CAG7651656.1"/>
    </source>
</evidence>
<feature type="compositionally biased region" description="Low complexity" evidence="1">
    <location>
        <begin position="390"/>
        <end position="406"/>
    </location>
</feature>
<feature type="compositionally biased region" description="Basic residues" evidence="1">
    <location>
        <begin position="216"/>
        <end position="241"/>
    </location>
</feature>
<feature type="compositionally biased region" description="Basic and acidic residues" evidence="1">
    <location>
        <begin position="169"/>
        <end position="178"/>
    </location>
</feature>
<dbReference type="EMBL" id="CAJVAX010000019">
    <property type="protein sequence ID" value="CAG7651656.1"/>
    <property type="molecule type" value="Genomic_DNA"/>
</dbReference>
<feature type="compositionally biased region" description="Low complexity" evidence="1">
    <location>
        <begin position="24"/>
        <end position="39"/>
    </location>
</feature>
<name>A0A9W4H4R3_9ACTN</name>